<dbReference type="EMBL" id="CM056741">
    <property type="protein sequence ID" value="KAJ8682409.1"/>
    <property type="molecule type" value="Genomic_DNA"/>
</dbReference>
<proteinExistence type="predicted"/>
<organism evidence="1 2">
    <name type="scientific">Eretmocerus hayati</name>
    <dbReference type="NCBI Taxonomy" id="131215"/>
    <lineage>
        <taxon>Eukaryota</taxon>
        <taxon>Metazoa</taxon>
        <taxon>Ecdysozoa</taxon>
        <taxon>Arthropoda</taxon>
        <taxon>Hexapoda</taxon>
        <taxon>Insecta</taxon>
        <taxon>Pterygota</taxon>
        <taxon>Neoptera</taxon>
        <taxon>Endopterygota</taxon>
        <taxon>Hymenoptera</taxon>
        <taxon>Apocrita</taxon>
        <taxon>Proctotrupomorpha</taxon>
        <taxon>Chalcidoidea</taxon>
        <taxon>Aphelinidae</taxon>
        <taxon>Aphelininae</taxon>
        <taxon>Eretmocerus</taxon>
    </lineage>
</organism>
<accession>A0ACC2PGH6</accession>
<name>A0ACC2PGH6_9HYME</name>
<evidence type="ECO:0000313" key="1">
    <source>
        <dbReference type="EMBL" id="KAJ8682409.1"/>
    </source>
</evidence>
<reference evidence="1" key="1">
    <citation type="submission" date="2023-04" db="EMBL/GenBank/DDBJ databases">
        <title>A chromosome-level genome assembly of the parasitoid wasp Eretmocerus hayati.</title>
        <authorList>
            <person name="Zhong Y."/>
            <person name="Liu S."/>
            <person name="Liu Y."/>
        </authorList>
    </citation>
    <scope>NUCLEOTIDE SEQUENCE</scope>
    <source>
        <strain evidence="1">ZJU_SS_LIU_2023</strain>
    </source>
</reference>
<dbReference type="Proteomes" id="UP001239111">
    <property type="component" value="Chromosome 1"/>
</dbReference>
<keyword evidence="2" id="KW-1185">Reference proteome</keyword>
<evidence type="ECO:0000313" key="2">
    <source>
        <dbReference type="Proteomes" id="UP001239111"/>
    </source>
</evidence>
<protein>
    <submittedName>
        <fullName evidence="1">Uncharacterized protein</fullName>
    </submittedName>
</protein>
<sequence length="622" mass="70910">MTWEISWADMCRVCMEVEEVLLPLFDETYDDDLSFSDKLSNIAPLEINKSDGLPNKVCANCAQSINSFLDFKKLILESDQKLRRMFNLQTVPETESDVGDVNSVEENECQGYADICDIQNSTKALQSIHEETYSESALSPEKIRDVQISVMENLLADSLIQNNEPNAKLQSNDQNLRNESHAEIVVASNADTHHERDSSVQDVDNEVVKAVPAITQTSRINSEVVCAKRLENDDSDCDSYFEIGENIVGSINDSVTKVREIKENGKIVQYQCTLCSQNYQKLSGALSHIVNLHVPITGPFYCVICEMDCDSIEQLKTHVKTHSGPAPYICFICQKSYILRRYLKRHMACHTDFPRHRCVRCGKRFLTKNELDDHIPSHADQGTGFKCSQCGKKFAHKGNYKRHLITHLDPLRLHLPKFPCMVCQKRFVNNRTLEIHMRVHTGEKPFHCEICGRFFSQQGNLMLHKKLHTNSRDFTCEVCGKSFNQKATLKDHAKIHSGEKPYVCNVCGVAFTFSTALRRHMWTHSDCKPHECDVCGAKFTGKYDLNRHMKIHFGRSKKKSNNHTVDQASSIEVPEEFVHIFEETSQSDPILVEQIFLCDDAIQIIPQEDPEKENVDCLLDLV</sequence>
<comment type="caution">
    <text evidence="1">The sequence shown here is derived from an EMBL/GenBank/DDBJ whole genome shotgun (WGS) entry which is preliminary data.</text>
</comment>
<gene>
    <name evidence="1" type="ORF">QAD02_018201</name>
</gene>